<dbReference type="PANTHER" id="PTHR42953">
    <property type="entry name" value="HIGH-AFFINITY ZINC UPTAKE SYSTEM PROTEIN ZNUA-RELATED"/>
    <property type="match status" value="1"/>
</dbReference>
<name>A0A7C5U7S2_CALS0</name>
<accession>A0A7C5U7S2</accession>
<evidence type="ECO:0000256" key="4">
    <source>
        <dbReference type="ARBA" id="ARBA00022729"/>
    </source>
</evidence>
<dbReference type="Pfam" id="PF01297">
    <property type="entry name" value="ZnuA"/>
    <property type="match status" value="1"/>
</dbReference>
<dbReference type="PANTHER" id="PTHR42953:SF1">
    <property type="entry name" value="METAL-BINDING PROTEIN HI_0362-RELATED"/>
    <property type="match status" value="1"/>
</dbReference>
<dbReference type="Gene3D" id="3.40.50.1980">
    <property type="entry name" value="Nitrogenase molybdenum iron protein domain"/>
    <property type="match status" value="2"/>
</dbReference>
<dbReference type="GO" id="GO:0007155">
    <property type="term" value="P:cell adhesion"/>
    <property type="evidence" value="ECO:0007669"/>
    <property type="project" value="InterPro"/>
</dbReference>
<dbReference type="EMBL" id="DRXS01000071">
    <property type="protein sequence ID" value="HHR40449.1"/>
    <property type="molecule type" value="Genomic_DNA"/>
</dbReference>
<dbReference type="GO" id="GO:0046872">
    <property type="term" value="F:metal ion binding"/>
    <property type="evidence" value="ECO:0007669"/>
    <property type="project" value="UniProtKB-KW"/>
</dbReference>
<protein>
    <submittedName>
        <fullName evidence="5">Metal ABC transporter substrate-binding protein</fullName>
    </submittedName>
</protein>
<dbReference type="GO" id="GO:0030001">
    <property type="term" value="P:metal ion transport"/>
    <property type="evidence" value="ECO:0007669"/>
    <property type="project" value="InterPro"/>
</dbReference>
<dbReference type="PRINTS" id="PR00690">
    <property type="entry name" value="ADHESNFAMILY"/>
</dbReference>
<dbReference type="PRINTS" id="PR00691">
    <property type="entry name" value="ADHESINB"/>
</dbReference>
<proteinExistence type="predicted"/>
<reference evidence="5" key="1">
    <citation type="journal article" date="2020" name="mSystems">
        <title>Genome- and Community-Level Interaction Insights into Carbon Utilization and Element Cycling Functions of Hydrothermarchaeota in Hydrothermal Sediment.</title>
        <authorList>
            <person name="Zhou Z."/>
            <person name="Liu Y."/>
            <person name="Xu W."/>
            <person name="Pan J."/>
            <person name="Luo Z.H."/>
            <person name="Li M."/>
        </authorList>
    </citation>
    <scope>NUCLEOTIDE SEQUENCE [LARGE SCALE GENOMIC DNA]</scope>
    <source>
        <strain evidence="5">SpSt-1084</strain>
    </source>
</reference>
<dbReference type="InterPro" id="IPR050492">
    <property type="entry name" value="Bact_metal-bind_prot9"/>
</dbReference>
<dbReference type="InterPro" id="IPR006128">
    <property type="entry name" value="Lipoprotein_PsaA-like"/>
</dbReference>
<keyword evidence="2" id="KW-0813">Transport</keyword>
<dbReference type="InterPro" id="IPR006127">
    <property type="entry name" value="ZnuA-like"/>
</dbReference>
<keyword evidence="3" id="KW-0479">Metal-binding</keyword>
<evidence type="ECO:0000256" key="1">
    <source>
        <dbReference type="ARBA" id="ARBA00004196"/>
    </source>
</evidence>
<organism evidence="5">
    <name type="scientific">Caldiarchaeum subterraneum</name>
    <dbReference type="NCBI Taxonomy" id="311458"/>
    <lineage>
        <taxon>Archaea</taxon>
        <taxon>Nitrososphaerota</taxon>
        <taxon>Candidatus Caldarchaeales</taxon>
        <taxon>Candidatus Caldarchaeaceae</taxon>
        <taxon>Candidatus Caldarchaeum</taxon>
    </lineage>
</organism>
<dbReference type="AlphaFoldDB" id="A0A7C5U7S2"/>
<evidence type="ECO:0000313" key="5">
    <source>
        <dbReference type="EMBL" id="HHR40449.1"/>
    </source>
</evidence>
<dbReference type="InterPro" id="IPR006129">
    <property type="entry name" value="AdhesinB"/>
</dbReference>
<dbReference type="SUPFAM" id="SSF53807">
    <property type="entry name" value="Helical backbone' metal receptor"/>
    <property type="match status" value="1"/>
</dbReference>
<sequence length="327" mass="36701">MGCKRLNLATAKFFKNWMIEGVSKPLLAISIAFIALVPAAFPRNIGGEVETEKMVLATTSIICDFARNVARDLWTVECLVPPGSSPHTYEPTPLDMVKASRSSFILYNGFNLDAWVVKLLRGQNAEKLVRVTEGLEPYVVKIPDGPYAGKEDPHLWMDVKLAVKYVENIRDALIRHDPANAEKYRSNAATYIQELQNLDEWIRAEVSKLPVEKRVLVTQENAFQYFSLAYGFRVGAYFYSIVTEIEPTPFDVIFVVNRVRELGVCVYFVEATLTNRMILTLVREVGGRLAGPLYVDGLGGETSGAETYIEMMKTNVRTIVEELSRGC</sequence>
<comment type="subcellular location">
    <subcellularLocation>
        <location evidence="1">Cell envelope</location>
    </subcellularLocation>
</comment>
<evidence type="ECO:0000256" key="3">
    <source>
        <dbReference type="ARBA" id="ARBA00022723"/>
    </source>
</evidence>
<keyword evidence="4" id="KW-0732">Signal</keyword>
<comment type="caution">
    <text evidence="5">The sequence shown here is derived from an EMBL/GenBank/DDBJ whole genome shotgun (WGS) entry which is preliminary data.</text>
</comment>
<gene>
    <name evidence="5" type="ORF">ENM42_01325</name>
</gene>
<evidence type="ECO:0000256" key="2">
    <source>
        <dbReference type="ARBA" id="ARBA00022448"/>
    </source>
</evidence>